<evidence type="ECO:0000313" key="2">
    <source>
        <dbReference type="EMBL" id="QJY38389.1"/>
    </source>
</evidence>
<feature type="chain" id="PRO_5042169723" description="Secretion protein" evidence="1">
    <location>
        <begin position="19"/>
        <end position="249"/>
    </location>
</feature>
<organism evidence="2 3">
    <name type="scientific">Vibrio europaeus</name>
    <dbReference type="NCBI Taxonomy" id="300876"/>
    <lineage>
        <taxon>Bacteria</taxon>
        <taxon>Pseudomonadati</taxon>
        <taxon>Pseudomonadota</taxon>
        <taxon>Gammaproteobacteria</taxon>
        <taxon>Vibrionales</taxon>
        <taxon>Vibrionaceae</taxon>
        <taxon>Vibrio</taxon>
        <taxon>Vibrio oreintalis group</taxon>
    </lineage>
</organism>
<dbReference type="InterPro" id="IPR011990">
    <property type="entry name" value="TPR-like_helical_dom_sf"/>
</dbReference>
<gene>
    <name evidence="2" type="ORF">HOO69_17575</name>
</gene>
<dbReference type="Gene3D" id="1.25.40.10">
    <property type="entry name" value="Tetratricopeptide repeat domain"/>
    <property type="match status" value="1"/>
</dbReference>
<dbReference type="RefSeq" id="WP_171802653.1">
    <property type="nucleotide sequence ID" value="NZ_CP053543.1"/>
</dbReference>
<proteinExistence type="predicted"/>
<evidence type="ECO:0000256" key="1">
    <source>
        <dbReference type="SAM" id="SignalP"/>
    </source>
</evidence>
<sequence length="249" mass="28415">MRLLSVALVALLAGCSSAPKTISEEQRMEITENFQGLQENYRERLQNNAQDHAAAVSLARVYFKGGDLEAATYYLDQIPDETCNTLDGCWITRADIAYANEDFNNAKYFVDYSLAVQRDVYAAKNLYGIIMATEGDYQTAKRYFFEARLGFKDESAIRNNLAMTEMMEGRYAEAAERLMPLYKKGQVDPTIRANLIVSLMRSEQEHVVKRMLIQEHTEQEALLYFAQLKDDLDTWPKAIGQAITDEEIE</sequence>
<dbReference type="Pfam" id="PF04733">
    <property type="entry name" value="Coatomer_E"/>
    <property type="match status" value="1"/>
</dbReference>
<dbReference type="SUPFAM" id="SSF48452">
    <property type="entry name" value="TPR-like"/>
    <property type="match status" value="1"/>
</dbReference>
<name>A0AAE7B0K8_9VIBR</name>
<evidence type="ECO:0000313" key="3">
    <source>
        <dbReference type="Proteomes" id="UP000501443"/>
    </source>
</evidence>
<dbReference type="AlphaFoldDB" id="A0AAE7B0K8"/>
<dbReference type="Proteomes" id="UP000501443">
    <property type="component" value="Chromosome 2"/>
</dbReference>
<reference evidence="2 3" key="1">
    <citation type="submission" date="2020-05" db="EMBL/GenBank/DDBJ databases">
        <title>First description outside Europe of the emergent pathogen for shellfish aquaculture Vibrio europaeus.</title>
        <authorList>
            <person name="Dubert J."/>
            <person name="Rojas R."/>
        </authorList>
    </citation>
    <scope>NUCLEOTIDE SEQUENCE [LARGE SCALE GENOMIC DNA]</scope>
    <source>
        <strain evidence="2 3">NPI-1</strain>
    </source>
</reference>
<feature type="signal peptide" evidence="1">
    <location>
        <begin position="1"/>
        <end position="18"/>
    </location>
</feature>
<keyword evidence="1" id="KW-0732">Signal</keyword>
<accession>A0AAE7B0K8</accession>
<dbReference type="EMBL" id="CP053543">
    <property type="protein sequence ID" value="QJY38389.1"/>
    <property type="molecule type" value="Genomic_DNA"/>
</dbReference>
<evidence type="ECO:0008006" key="4">
    <source>
        <dbReference type="Google" id="ProtNLM"/>
    </source>
</evidence>
<dbReference type="PROSITE" id="PS51257">
    <property type="entry name" value="PROKAR_LIPOPROTEIN"/>
    <property type="match status" value="1"/>
</dbReference>
<protein>
    <recommendedName>
        <fullName evidence="4">Secretion protein</fullName>
    </recommendedName>
</protein>